<dbReference type="RefSeq" id="WP_157934150.1">
    <property type="nucleotide sequence ID" value="NZ_CP016616.1"/>
</dbReference>
<sequence>MSNYMCKAPGCCERAATRYGVYCNAHRSRQRRHGEANQDAISKADLKIYEQLVHDRIGKNKNKAIWQQLKARWGVIVQEAQEALEQSRKGTPMPSWKRTVAVELVKLSNTVEAEAVINTVLAIYLLQDHEPRKIKSDRAFRTQMVRRVRGLTKQNAGTWRDSSSGKTKIAYRELNAKAVDALSHKLVMAFGPTGVTIADLEKRDHERKQMELIEHNQALGDLQ</sequence>
<organism evidence="1">
    <name type="scientific">Microvirga ossetica</name>
    <dbReference type="NCBI Taxonomy" id="1882682"/>
    <lineage>
        <taxon>Bacteria</taxon>
        <taxon>Pseudomonadati</taxon>
        <taxon>Pseudomonadota</taxon>
        <taxon>Alphaproteobacteria</taxon>
        <taxon>Hyphomicrobiales</taxon>
        <taxon>Methylobacteriaceae</taxon>
        <taxon>Microvirga</taxon>
    </lineage>
</organism>
<name>A0A1B2EG03_9HYPH</name>
<accession>A0A1B2EG03</accession>
<dbReference type="EMBL" id="CP016616">
    <property type="protein sequence ID" value="ANY78906.1"/>
    <property type="molecule type" value="Genomic_DNA"/>
</dbReference>
<dbReference type="KEGG" id="moc:BB934_12360"/>
<gene>
    <name evidence="1" type="ORF">BB934_12360</name>
</gene>
<dbReference type="AlphaFoldDB" id="A0A1B2EG03"/>
<reference evidence="1" key="1">
    <citation type="submission" date="2016-07" db="EMBL/GenBank/DDBJ databases">
        <title>Microvirga ossetica sp. nov. a new species of rhizobia isolated from root nodules of the legume species Vicia alpestris Steven originated from North Ossetia region in the Caucasus.</title>
        <authorList>
            <person name="Safronova V.I."/>
            <person name="Kuznetsova I.G."/>
            <person name="Sazanova A.L."/>
            <person name="Belimov A."/>
            <person name="Andronov E."/>
            <person name="Osledkin Y.S."/>
            <person name="Onishchuk O.P."/>
            <person name="Kurchak O.N."/>
            <person name="Shaposhnikov A.I."/>
            <person name="Willems A."/>
            <person name="Tikhonovich I.A."/>
        </authorList>
    </citation>
    <scope>NUCLEOTIDE SEQUENCE [LARGE SCALE GENOMIC DNA]</scope>
    <source>
        <strain evidence="1">V5/3M</strain>
    </source>
</reference>
<dbReference type="OrthoDB" id="5450497at2"/>
<protein>
    <submittedName>
        <fullName evidence="1">Uncharacterized protein</fullName>
    </submittedName>
</protein>
<evidence type="ECO:0000313" key="1">
    <source>
        <dbReference type="EMBL" id="ANY78906.1"/>
    </source>
</evidence>
<proteinExistence type="predicted"/>